<feature type="domain" description="Transposase putative helix-turn-helix" evidence="9">
    <location>
        <begin position="2"/>
        <end position="39"/>
    </location>
</feature>
<feature type="domain" description="Cas12f1-like TNB" evidence="8">
    <location>
        <begin position="305"/>
        <end position="369"/>
    </location>
</feature>
<keyword evidence="5" id="KW-0238">DNA-binding</keyword>
<gene>
    <name evidence="10" type="ORF">H4684_004025</name>
</gene>
<comment type="similarity">
    <text evidence="1">In the C-terminal section; belongs to the transposase 35 family.</text>
</comment>
<evidence type="ECO:0000256" key="5">
    <source>
        <dbReference type="ARBA" id="ARBA00023125"/>
    </source>
</evidence>
<dbReference type="InterPro" id="IPR010095">
    <property type="entry name" value="Cas12f1-like_TNB"/>
</dbReference>
<evidence type="ECO:0000259" key="7">
    <source>
        <dbReference type="Pfam" id="PF01385"/>
    </source>
</evidence>
<evidence type="ECO:0000256" key="6">
    <source>
        <dbReference type="ARBA" id="ARBA00023172"/>
    </source>
</evidence>
<organism evidence="10 11">
    <name type="scientific">Desulfomicrobium macestii</name>
    <dbReference type="NCBI Taxonomy" id="90731"/>
    <lineage>
        <taxon>Bacteria</taxon>
        <taxon>Pseudomonadati</taxon>
        <taxon>Thermodesulfobacteriota</taxon>
        <taxon>Desulfovibrionia</taxon>
        <taxon>Desulfovibrionales</taxon>
        <taxon>Desulfomicrobiaceae</taxon>
        <taxon>Desulfomicrobium</taxon>
    </lineage>
</organism>
<protein>
    <submittedName>
        <fullName evidence="10">Transposase</fullName>
    </submittedName>
</protein>
<keyword evidence="3" id="KW-0479">Metal-binding</keyword>
<evidence type="ECO:0000259" key="8">
    <source>
        <dbReference type="Pfam" id="PF07282"/>
    </source>
</evidence>
<keyword evidence="11" id="KW-1185">Reference proteome</keyword>
<evidence type="ECO:0000256" key="2">
    <source>
        <dbReference type="ARBA" id="ARBA00022578"/>
    </source>
</evidence>
<dbReference type="Pfam" id="PF01385">
    <property type="entry name" value="OrfB_IS605"/>
    <property type="match status" value="1"/>
</dbReference>
<evidence type="ECO:0000259" key="9">
    <source>
        <dbReference type="Pfam" id="PF12323"/>
    </source>
</evidence>
<dbReference type="Pfam" id="PF07282">
    <property type="entry name" value="Cas12f1-like_TNB"/>
    <property type="match status" value="1"/>
</dbReference>
<keyword evidence="6" id="KW-0233">DNA recombination</keyword>
<evidence type="ECO:0000313" key="10">
    <source>
        <dbReference type="EMBL" id="MBE1427332.1"/>
    </source>
</evidence>
<keyword evidence="2" id="KW-0815">Transposition</keyword>
<keyword evidence="4" id="KW-0862">Zinc</keyword>
<comment type="caution">
    <text evidence="10">The sequence shown here is derived from an EMBL/GenBank/DDBJ whole genome shotgun (WGS) entry which is preliminary data.</text>
</comment>
<evidence type="ECO:0000256" key="4">
    <source>
        <dbReference type="ARBA" id="ARBA00022833"/>
    </source>
</evidence>
<proteinExistence type="inferred from homology"/>
<dbReference type="NCBIfam" id="NF040570">
    <property type="entry name" value="guided_TnpB"/>
    <property type="match status" value="1"/>
</dbReference>
<dbReference type="EMBL" id="JADBGG010000060">
    <property type="protein sequence ID" value="MBE1427332.1"/>
    <property type="molecule type" value="Genomic_DNA"/>
</dbReference>
<dbReference type="InterPro" id="IPR001959">
    <property type="entry name" value="Transposase"/>
</dbReference>
<name>A0ABR9H9F5_9BACT</name>
<reference evidence="10 11" key="1">
    <citation type="submission" date="2020-10" db="EMBL/GenBank/DDBJ databases">
        <title>Genomic Encyclopedia of Type Strains, Phase IV (KMG-IV): sequencing the most valuable type-strain genomes for metagenomic binning, comparative biology and taxonomic classification.</title>
        <authorList>
            <person name="Goeker M."/>
        </authorList>
    </citation>
    <scope>NUCLEOTIDE SEQUENCE [LARGE SCALE GENOMIC DNA]</scope>
    <source>
        <strain evidence="10 11">DSM 4194</strain>
    </source>
</reference>
<feature type="domain" description="Probable transposase IS891/IS1136/IS1341" evidence="7">
    <location>
        <begin position="182"/>
        <end position="285"/>
    </location>
</feature>
<dbReference type="NCBIfam" id="TIGR01766">
    <property type="entry name" value="IS200/IS605 family accessory protein TnpB-like domain"/>
    <property type="match status" value="1"/>
</dbReference>
<evidence type="ECO:0000256" key="3">
    <source>
        <dbReference type="ARBA" id="ARBA00022723"/>
    </source>
</evidence>
<dbReference type="Pfam" id="PF12323">
    <property type="entry name" value="HTH_OrfB_IS605"/>
    <property type="match status" value="1"/>
</dbReference>
<evidence type="ECO:0000256" key="1">
    <source>
        <dbReference type="ARBA" id="ARBA00008761"/>
    </source>
</evidence>
<evidence type="ECO:0000313" key="11">
    <source>
        <dbReference type="Proteomes" id="UP000639010"/>
    </source>
</evidence>
<dbReference type="Proteomes" id="UP000639010">
    <property type="component" value="Unassembled WGS sequence"/>
</dbReference>
<sequence>MRLYPTAKQVRQLESWLELHRLLYNQSLAERRDAWREEKRSVSYNEQQNALPAMKAEKTWYLPLGSHALQETVRRVDRAFKAFFRRLKSGQKPGYPRFRAKDRFDSFTYPCVAGWKLTELGGGRGVLVVSNLGHIKLRGTCRVNLLGLDRKQMTCCTIRRDRDKWYATITYSTTLSVLARPVAKDPESMTGLDAGLQSLGVLAEGARILRKRHFDEDAAKIRTASRSVSRKKKGSSNRRKAVRELSRIHERVANRRKDYLDKRAARLVSTTAFLAVEDLAVKNMMAKGGKRKRGLNRTMADAALGRFLAMLGSKAEEAGCEFVRVNPKGTTQECSRCGTTVLKDLSVRVHDCPHCGLVMDRDQNAAINILFRGLALAGREPSEVWRGVRLGPQAEQPCRSTKPRLCSNA</sequence>
<accession>A0ABR9H9F5</accession>
<dbReference type="InterPro" id="IPR021027">
    <property type="entry name" value="Transposase_put_HTH"/>
</dbReference>